<evidence type="ECO:0000256" key="10">
    <source>
        <dbReference type="RuleBase" id="RU003884"/>
    </source>
</evidence>
<evidence type="ECO:0000256" key="3">
    <source>
        <dbReference type="ARBA" id="ARBA00022448"/>
    </source>
</evidence>
<dbReference type="InterPro" id="IPR025885">
    <property type="entry name" value="PapC_N"/>
</dbReference>
<dbReference type="OrthoDB" id="6554712at2"/>
<feature type="chain" id="PRO_5019298966" evidence="12">
    <location>
        <begin position="30"/>
        <end position="840"/>
    </location>
</feature>
<feature type="domain" description="PapC-like C-terminal" evidence="13">
    <location>
        <begin position="760"/>
        <end position="825"/>
    </location>
</feature>
<dbReference type="InterPro" id="IPR018030">
    <property type="entry name" value="Fimbrial_membr_usher_CS"/>
</dbReference>
<dbReference type="InterPro" id="IPR025949">
    <property type="entry name" value="PapC-like_C"/>
</dbReference>
<evidence type="ECO:0000256" key="2">
    <source>
        <dbReference type="ARBA" id="ARBA00008064"/>
    </source>
</evidence>
<evidence type="ECO:0000256" key="7">
    <source>
        <dbReference type="ARBA" id="ARBA00022729"/>
    </source>
</evidence>
<dbReference type="Gene3D" id="2.60.40.2610">
    <property type="entry name" value="Outer membrane usher protein FimD, plug domain"/>
    <property type="match status" value="1"/>
</dbReference>
<keyword evidence="9 10" id="KW-0998">Cell outer membrane</keyword>
<dbReference type="InterPro" id="IPR042186">
    <property type="entry name" value="FimD_plug_dom"/>
</dbReference>
<evidence type="ECO:0000256" key="1">
    <source>
        <dbReference type="ARBA" id="ARBA00004571"/>
    </source>
</evidence>
<evidence type="ECO:0000259" key="13">
    <source>
        <dbReference type="Pfam" id="PF13953"/>
    </source>
</evidence>
<evidence type="ECO:0000256" key="9">
    <source>
        <dbReference type="ARBA" id="ARBA00023237"/>
    </source>
</evidence>
<name>A0A424WJ59_ALCXX</name>
<keyword evidence="3 10" id="KW-0813">Transport</keyword>
<reference evidence="15 16" key="1">
    <citation type="submission" date="2018-08" db="EMBL/GenBank/DDBJ databases">
        <title>Achromobacter xylosoxidans Genome sequencing and assembly.</title>
        <authorList>
            <person name="Wang R."/>
            <person name="Rensing C."/>
            <person name="Li Y."/>
        </authorList>
    </citation>
    <scope>NUCLEOTIDE SEQUENCE [LARGE SCALE GENOMIC DNA]</scope>
    <source>
        <strain evidence="15 16">GD003A</strain>
    </source>
</reference>
<dbReference type="Pfam" id="PF13954">
    <property type="entry name" value="PapC_N"/>
    <property type="match status" value="1"/>
</dbReference>
<keyword evidence="6 10" id="KW-0812">Transmembrane</keyword>
<feature type="region of interest" description="Disordered" evidence="11">
    <location>
        <begin position="182"/>
        <end position="202"/>
    </location>
</feature>
<feature type="domain" description="PapC N-terminal" evidence="14">
    <location>
        <begin position="37"/>
        <end position="180"/>
    </location>
</feature>
<dbReference type="PANTHER" id="PTHR30451:SF21">
    <property type="entry name" value="FIMBRIAL USHER DOMAIN-CONTAINING PROTEIN YDET-RELATED"/>
    <property type="match status" value="1"/>
</dbReference>
<evidence type="ECO:0000256" key="12">
    <source>
        <dbReference type="SAM" id="SignalP"/>
    </source>
</evidence>
<evidence type="ECO:0000256" key="8">
    <source>
        <dbReference type="ARBA" id="ARBA00023136"/>
    </source>
</evidence>
<keyword evidence="4" id="KW-1134">Transmembrane beta strand</keyword>
<dbReference type="InterPro" id="IPR043142">
    <property type="entry name" value="PapC-like_C_sf"/>
</dbReference>
<comment type="caution">
    <text evidence="15">The sequence shown here is derived from an EMBL/GenBank/DDBJ whole genome shotgun (WGS) entry which is preliminary data.</text>
</comment>
<accession>A0A424WJ59</accession>
<dbReference type="GO" id="GO:0015473">
    <property type="term" value="F:fimbrial usher porin activity"/>
    <property type="evidence" value="ECO:0007669"/>
    <property type="project" value="InterPro"/>
</dbReference>
<evidence type="ECO:0000256" key="6">
    <source>
        <dbReference type="ARBA" id="ARBA00022692"/>
    </source>
</evidence>
<evidence type="ECO:0000256" key="11">
    <source>
        <dbReference type="SAM" id="MobiDB-lite"/>
    </source>
</evidence>
<organism evidence="15 16">
    <name type="scientific">Alcaligenes xylosoxydans xylosoxydans</name>
    <name type="common">Achromobacter xylosoxidans</name>
    <dbReference type="NCBI Taxonomy" id="85698"/>
    <lineage>
        <taxon>Bacteria</taxon>
        <taxon>Pseudomonadati</taxon>
        <taxon>Pseudomonadota</taxon>
        <taxon>Betaproteobacteria</taxon>
        <taxon>Burkholderiales</taxon>
        <taxon>Alcaligenaceae</taxon>
        <taxon>Achromobacter</taxon>
    </lineage>
</organism>
<comment type="subcellular location">
    <subcellularLocation>
        <location evidence="1 10">Cell outer membrane</location>
        <topology evidence="1 10">Multi-pass membrane protein</topology>
    </subcellularLocation>
</comment>
<dbReference type="InterPro" id="IPR037224">
    <property type="entry name" value="PapC_N_sf"/>
</dbReference>
<evidence type="ECO:0000256" key="4">
    <source>
        <dbReference type="ARBA" id="ARBA00022452"/>
    </source>
</evidence>
<dbReference type="Proteomes" id="UP000285324">
    <property type="component" value="Unassembled WGS sequence"/>
</dbReference>
<dbReference type="GO" id="GO:0009279">
    <property type="term" value="C:cell outer membrane"/>
    <property type="evidence" value="ECO:0007669"/>
    <property type="project" value="UniProtKB-SubCell"/>
</dbReference>
<keyword evidence="5 10" id="KW-1029">Fimbrium biogenesis</keyword>
<dbReference type="FunFam" id="2.60.40.3110:FF:000001">
    <property type="entry name" value="Putative fimbrial outer membrane usher"/>
    <property type="match status" value="1"/>
</dbReference>
<dbReference type="SUPFAM" id="SSF141729">
    <property type="entry name" value="FimD N-terminal domain-like"/>
    <property type="match status" value="1"/>
</dbReference>
<evidence type="ECO:0000313" key="16">
    <source>
        <dbReference type="Proteomes" id="UP000285324"/>
    </source>
</evidence>
<dbReference type="PANTHER" id="PTHR30451">
    <property type="entry name" value="OUTER MEMBRANE USHER PROTEIN"/>
    <property type="match status" value="1"/>
</dbReference>
<evidence type="ECO:0000259" key="14">
    <source>
        <dbReference type="Pfam" id="PF13954"/>
    </source>
</evidence>
<dbReference type="Gene3D" id="3.10.20.410">
    <property type="match status" value="1"/>
</dbReference>
<feature type="signal peptide" evidence="12">
    <location>
        <begin position="1"/>
        <end position="29"/>
    </location>
</feature>
<evidence type="ECO:0000256" key="5">
    <source>
        <dbReference type="ARBA" id="ARBA00022558"/>
    </source>
</evidence>
<dbReference type="PROSITE" id="PS01151">
    <property type="entry name" value="FIMBRIAL_USHER"/>
    <property type="match status" value="1"/>
</dbReference>
<keyword evidence="8 10" id="KW-0472">Membrane</keyword>
<dbReference type="Gene3D" id="2.60.40.2070">
    <property type="match status" value="1"/>
</dbReference>
<dbReference type="RefSeq" id="WP_118931631.1">
    <property type="nucleotide sequence ID" value="NZ_JACVMM010000010.1"/>
</dbReference>
<dbReference type="InterPro" id="IPR000015">
    <property type="entry name" value="Fimb_usher"/>
</dbReference>
<sequence length="840" mass="89893">MKGVSQGRMPPSAALASLLLGLASFSGQAAEPAGAVFNQEFLGTGGDQPQADLSIFSFGNSVLPGEYLADVIVNDQSLGKSRIIIQAQEGQQQPSVCLTRNQLETWGVNMAALPESAGADGSCVDLAALIQDATVSFDGGKQRLLLSIPQAAVKRTARDSVDPTRWDRGITAALLDYQLNMSRQGGGSSRSDDGSSKNGAESPYMGFAGLRGGFNFGDWRLRHSSNYNRGSDGRGKWQTVETNLQRDLRSINGQLLIGDGNTPGNFFDSVPFRGVQVSSDDSMLPDSMQGYAPTIRGIARTNALVTVRQNGYIVYSTYVAPGAFVLDDLYPSSSGGDLEVTITESDGRQNRYVQAYASVPTLLREGTWRYSATAGRYRNAYGSSEREPTFVQGTVARGLGQEFSLYGGVTAASIYQSGLVGVGKNLRSFGAVSLDLSHARTSTERLKTQGQSVRFLYAKSFDEAGTNFRIAGYRYSTSGYRTFQEATGADEFELGGRMPNRRNELRLDVAQSLGSWGSVYASARQQSYWQTNQKERLIQVGYSGFYRQVSYNVFVNMNTGRNGSNDRQVMLSVSIPLGTSRSSAQYSVVTGNNGQTSHQASVFGSALEDDQLTYNLTAATSNQSGVSSTGNASYLSKIGRFDLGASQGRGYNQINLGLSGGIVAHADGVTLGQPLGETVALVRAPSAEDVRFESHPGVSTNASGYAIVPSLSPYRSNRLAMRTADLGDTVEVRNAAVNLVPTRGAVIQAGFDTVVGYRLMMTLTRKDNSVVPFGARIDDEAGQEIGIVGPDGQAFVTGAQQSGKMRIVWGRGASDSCGVSYSLPQEERPAPIREVSYVCQ</sequence>
<proteinExistence type="inferred from homology"/>
<dbReference type="EMBL" id="QVXO01000003">
    <property type="protein sequence ID" value="RPJ93320.1"/>
    <property type="molecule type" value="Genomic_DNA"/>
</dbReference>
<gene>
    <name evidence="15" type="ORF">DY367_03065</name>
</gene>
<dbReference type="GO" id="GO:0009297">
    <property type="term" value="P:pilus assembly"/>
    <property type="evidence" value="ECO:0007669"/>
    <property type="project" value="InterPro"/>
</dbReference>
<protein>
    <submittedName>
        <fullName evidence="15">Fimbrial biogenesis outer membrane usher protein</fullName>
    </submittedName>
</protein>
<dbReference type="AlphaFoldDB" id="A0A424WJ59"/>
<comment type="similarity">
    <text evidence="2 10">Belongs to the fimbrial export usher family.</text>
</comment>
<keyword evidence="7 12" id="KW-0732">Signal</keyword>
<dbReference type="Pfam" id="PF00577">
    <property type="entry name" value="Usher"/>
    <property type="match status" value="1"/>
</dbReference>
<dbReference type="Gene3D" id="2.60.40.3110">
    <property type="match status" value="1"/>
</dbReference>
<dbReference type="Pfam" id="PF13953">
    <property type="entry name" value="PapC_C"/>
    <property type="match status" value="1"/>
</dbReference>
<evidence type="ECO:0000313" key="15">
    <source>
        <dbReference type="EMBL" id="RPJ93320.1"/>
    </source>
</evidence>